<dbReference type="InParanoid" id="C5LMQ5"/>
<dbReference type="OMA" id="FLCCENG"/>
<dbReference type="GeneID" id="9054497"/>
<dbReference type="AlphaFoldDB" id="C5LMQ5"/>
<organism evidence="2">
    <name type="scientific">Perkinsus marinus (strain ATCC 50983 / TXsc)</name>
    <dbReference type="NCBI Taxonomy" id="423536"/>
    <lineage>
        <taxon>Eukaryota</taxon>
        <taxon>Sar</taxon>
        <taxon>Alveolata</taxon>
        <taxon>Perkinsozoa</taxon>
        <taxon>Perkinsea</taxon>
        <taxon>Perkinsida</taxon>
        <taxon>Perkinsidae</taxon>
        <taxon>Perkinsus</taxon>
    </lineage>
</organism>
<keyword evidence="2" id="KW-1185">Reference proteome</keyword>
<dbReference type="RefSeq" id="XP_002769228.1">
    <property type="nucleotide sequence ID" value="XM_002769182.1"/>
</dbReference>
<dbReference type="Proteomes" id="UP000007800">
    <property type="component" value="Unassembled WGS sequence"/>
</dbReference>
<gene>
    <name evidence="1" type="ORF">Pmar_PMAR007639</name>
</gene>
<accession>C5LMQ5</accession>
<name>C5LMQ5_PERM5</name>
<sequence>MISPCCGKRDKSIAAVPIKRADTSTRHQLRMADIMDDDDEMLNDFIESIRRAGRRASNDVPVDLLYEGSALKGRFRLEMPSADDFKLTFALDGSRSDATEFVFMQELITTVAVGLGRTPSWDGFLPSDDAKVDSNGVVLVAFATAANVKEMTTKFAEVLRRCLTCKVGAAPIHKMDNLMRTTPLAALLTTTMDLGRN</sequence>
<dbReference type="OrthoDB" id="447269at2759"/>
<evidence type="ECO:0000313" key="2">
    <source>
        <dbReference type="Proteomes" id="UP000007800"/>
    </source>
</evidence>
<proteinExistence type="predicted"/>
<protein>
    <submittedName>
        <fullName evidence="1">Uncharacterized protein</fullName>
    </submittedName>
</protein>
<evidence type="ECO:0000313" key="1">
    <source>
        <dbReference type="EMBL" id="EER01946.1"/>
    </source>
</evidence>
<dbReference type="EMBL" id="GG683573">
    <property type="protein sequence ID" value="EER01946.1"/>
    <property type="molecule type" value="Genomic_DNA"/>
</dbReference>
<reference evidence="1 2" key="1">
    <citation type="submission" date="2008-07" db="EMBL/GenBank/DDBJ databases">
        <authorList>
            <person name="El-Sayed N."/>
            <person name="Caler E."/>
            <person name="Inman J."/>
            <person name="Amedeo P."/>
            <person name="Hass B."/>
            <person name="Wortman J."/>
        </authorList>
    </citation>
    <scope>NUCLEOTIDE SEQUENCE [LARGE SCALE GENOMIC DNA]</scope>
    <source>
        <strain evidence="2">ATCC 50983 / TXsc</strain>
    </source>
</reference>